<dbReference type="EMBL" id="JBFAUK010000029">
    <property type="protein sequence ID" value="MEV5510203.1"/>
    <property type="molecule type" value="Genomic_DNA"/>
</dbReference>
<keyword evidence="1" id="KW-0812">Transmembrane</keyword>
<proteinExistence type="predicted"/>
<comment type="caution">
    <text evidence="2">The sequence shown here is derived from an EMBL/GenBank/DDBJ whole genome shotgun (WGS) entry which is preliminary data.</text>
</comment>
<organism evidence="2 3">
    <name type="scientific">Streptomyces orinoci</name>
    <name type="common">Streptoverticillium orinoci</name>
    <dbReference type="NCBI Taxonomy" id="67339"/>
    <lineage>
        <taxon>Bacteria</taxon>
        <taxon>Bacillati</taxon>
        <taxon>Actinomycetota</taxon>
        <taxon>Actinomycetes</taxon>
        <taxon>Kitasatosporales</taxon>
        <taxon>Streptomycetaceae</taxon>
        <taxon>Streptomyces</taxon>
    </lineage>
</organism>
<keyword evidence="1" id="KW-0472">Membrane</keyword>
<keyword evidence="3" id="KW-1185">Reference proteome</keyword>
<reference evidence="2 3" key="1">
    <citation type="submission" date="2024-06" db="EMBL/GenBank/DDBJ databases">
        <title>The Natural Products Discovery Center: Release of the First 8490 Sequenced Strains for Exploring Actinobacteria Biosynthetic Diversity.</title>
        <authorList>
            <person name="Kalkreuter E."/>
            <person name="Kautsar S.A."/>
            <person name="Yang D."/>
            <person name="Bader C.D."/>
            <person name="Teijaro C.N."/>
            <person name="Fluegel L."/>
            <person name="Davis C.M."/>
            <person name="Simpson J.R."/>
            <person name="Lauterbach L."/>
            <person name="Steele A.D."/>
            <person name="Gui C."/>
            <person name="Meng S."/>
            <person name="Li G."/>
            <person name="Viehrig K."/>
            <person name="Ye F."/>
            <person name="Su P."/>
            <person name="Kiefer A.F."/>
            <person name="Nichols A."/>
            <person name="Cepeda A.J."/>
            <person name="Yan W."/>
            <person name="Fan B."/>
            <person name="Jiang Y."/>
            <person name="Adhikari A."/>
            <person name="Zheng C.-J."/>
            <person name="Schuster L."/>
            <person name="Cowan T.M."/>
            <person name="Smanski M.J."/>
            <person name="Chevrette M.G."/>
            <person name="De Carvalho L.P.S."/>
            <person name="Shen B."/>
        </authorList>
    </citation>
    <scope>NUCLEOTIDE SEQUENCE [LARGE SCALE GENOMIC DNA]</scope>
    <source>
        <strain evidence="2 3">NPDC052347</strain>
    </source>
</reference>
<dbReference type="RefSeq" id="WP_241560996.1">
    <property type="nucleotide sequence ID" value="NZ_JBFAUK010000029.1"/>
</dbReference>
<feature type="transmembrane region" description="Helical" evidence="1">
    <location>
        <begin position="253"/>
        <end position="273"/>
    </location>
</feature>
<evidence type="ECO:0000313" key="3">
    <source>
        <dbReference type="Proteomes" id="UP001552594"/>
    </source>
</evidence>
<keyword evidence="1" id="KW-1133">Transmembrane helix</keyword>
<accession>A0ABV3K4W9</accession>
<sequence>MLITGTGGVAMGAARQAADGPTPSASASSSAPHLTYFGPMPRIEVGGKVWFTLDGAPAGTDEVTVSSPALVKPIALTLEKKDGTRFVQNGGSADDHQVRDDVSPGTYPVTATSHGHTLATASLALAAKGSADIGRFVIGPRGAFPGSDTSAAVHPGAEVTVVLTDHQPDPDEDSLTVKSPAFEHPLTLKQGADDPGCKCDDGSTLYGGHTRLRDDLKSGRYPMTVVSHHGKQTTTRQFQVTGEPVADDGPGPWTIGGIVAAVLVVLAAAGLAVRRRRKAAAS</sequence>
<protein>
    <submittedName>
        <fullName evidence="2">Uncharacterized protein</fullName>
    </submittedName>
</protein>
<gene>
    <name evidence="2" type="ORF">AB0L16_27900</name>
</gene>
<name>A0ABV3K4W9_STRON</name>
<evidence type="ECO:0000256" key="1">
    <source>
        <dbReference type="SAM" id="Phobius"/>
    </source>
</evidence>
<dbReference type="Proteomes" id="UP001552594">
    <property type="component" value="Unassembled WGS sequence"/>
</dbReference>
<evidence type="ECO:0000313" key="2">
    <source>
        <dbReference type="EMBL" id="MEV5510203.1"/>
    </source>
</evidence>